<evidence type="ECO:0000256" key="1">
    <source>
        <dbReference type="ARBA" id="ARBA00004141"/>
    </source>
</evidence>
<evidence type="ECO:0000259" key="7">
    <source>
        <dbReference type="PROSITE" id="PS50850"/>
    </source>
</evidence>
<keyword evidence="3 6" id="KW-1133">Transmembrane helix</keyword>
<dbReference type="InterPro" id="IPR036259">
    <property type="entry name" value="MFS_trans_sf"/>
</dbReference>
<dbReference type="GO" id="GO:0005886">
    <property type="term" value="C:plasma membrane"/>
    <property type="evidence" value="ECO:0007669"/>
    <property type="project" value="TreeGrafter"/>
</dbReference>
<accession>A0A9P4V2P3</accession>
<name>A0A9P4V2P3_9PLEO</name>
<reference evidence="8" key="1">
    <citation type="journal article" date="2020" name="Stud. Mycol.">
        <title>101 Dothideomycetes genomes: a test case for predicting lifestyles and emergence of pathogens.</title>
        <authorList>
            <person name="Haridas S."/>
            <person name="Albert R."/>
            <person name="Binder M."/>
            <person name="Bloem J."/>
            <person name="Labutti K."/>
            <person name="Salamov A."/>
            <person name="Andreopoulos B."/>
            <person name="Baker S."/>
            <person name="Barry K."/>
            <person name="Bills G."/>
            <person name="Bluhm B."/>
            <person name="Cannon C."/>
            <person name="Castanera R."/>
            <person name="Culley D."/>
            <person name="Daum C."/>
            <person name="Ezra D."/>
            <person name="Gonzalez J."/>
            <person name="Henrissat B."/>
            <person name="Kuo A."/>
            <person name="Liang C."/>
            <person name="Lipzen A."/>
            <person name="Lutzoni F."/>
            <person name="Magnuson J."/>
            <person name="Mondo S."/>
            <person name="Nolan M."/>
            <person name="Ohm R."/>
            <person name="Pangilinan J."/>
            <person name="Park H.-J."/>
            <person name="Ramirez L."/>
            <person name="Alfaro M."/>
            <person name="Sun H."/>
            <person name="Tritt A."/>
            <person name="Yoshinaga Y."/>
            <person name="Zwiers L.-H."/>
            <person name="Turgeon B."/>
            <person name="Goodwin S."/>
            <person name="Spatafora J."/>
            <person name="Crous P."/>
            <person name="Grigoriev I."/>
        </authorList>
    </citation>
    <scope>NUCLEOTIDE SEQUENCE</scope>
    <source>
        <strain evidence="8">CBS 125425</strain>
    </source>
</reference>
<evidence type="ECO:0000256" key="3">
    <source>
        <dbReference type="ARBA" id="ARBA00022989"/>
    </source>
</evidence>
<evidence type="ECO:0000256" key="6">
    <source>
        <dbReference type="SAM" id="Phobius"/>
    </source>
</evidence>
<evidence type="ECO:0000256" key="4">
    <source>
        <dbReference type="ARBA" id="ARBA00023136"/>
    </source>
</evidence>
<dbReference type="PROSITE" id="PS50850">
    <property type="entry name" value="MFS"/>
    <property type="match status" value="1"/>
</dbReference>
<dbReference type="InterPro" id="IPR020846">
    <property type="entry name" value="MFS_dom"/>
</dbReference>
<dbReference type="AlphaFoldDB" id="A0A9P4V2P3"/>
<dbReference type="OrthoDB" id="6770063at2759"/>
<dbReference type="EMBL" id="ML996149">
    <property type="protein sequence ID" value="KAF2734368.1"/>
    <property type="molecule type" value="Genomic_DNA"/>
</dbReference>
<feature type="transmembrane region" description="Helical" evidence="6">
    <location>
        <begin position="425"/>
        <end position="446"/>
    </location>
</feature>
<feature type="transmembrane region" description="Helical" evidence="6">
    <location>
        <begin position="458"/>
        <end position="478"/>
    </location>
</feature>
<feature type="region of interest" description="Disordered" evidence="5">
    <location>
        <begin position="1"/>
        <end position="22"/>
    </location>
</feature>
<comment type="caution">
    <text evidence="8">The sequence shown here is derived from an EMBL/GenBank/DDBJ whole genome shotgun (WGS) entry which is preliminary data.</text>
</comment>
<feature type="transmembrane region" description="Helical" evidence="6">
    <location>
        <begin position="312"/>
        <end position="336"/>
    </location>
</feature>
<dbReference type="GO" id="GO:0022857">
    <property type="term" value="F:transmembrane transporter activity"/>
    <property type="evidence" value="ECO:0007669"/>
    <property type="project" value="InterPro"/>
</dbReference>
<evidence type="ECO:0000256" key="2">
    <source>
        <dbReference type="ARBA" id="ARBA00022692"/>
    </source>
</evidence>
<proteinExistence type="predicted"/>
<sequence>MEASNVSKTGSSIDTGLPEKSPRQAVYERYQDLLNEQQASPDSIFISGHSLQELDSNLVALDEDAGEHPRSWTLKKKVWTTAYLAAFLFFSPFASTIFAPAVYLVMDGLGITNNTVGALQVSVFLFAYAVGPPFLAPLSEKYGRAIVIHGGNLVFVAFSIGGGFCKTATSFAVCRFFAGLGGSAGLAVVGGSIADMWSLEVRPKASGITMLGPILGPILGPLCGGWMSQGASWRWTVWMPGIVSGALLVIGIPLLPETYAPRVLEYKLRKAKRLQDNEKLYTVLDLKRRPTGIGFLLSEFARPIVYLILDPALLLAAWFYSVCFGVIYLVIVTFSKYAEVFANGYHHSVGIVGTDFLAVGIGMIIGTIVTIKIMDAVFKKSDTPSTTSSKPAYKPESRLLSCIIGTLLTSSGLFIYGFSALRTHFMVPLVGMAIFAIGAVNIMLAIQLYAIDGFKFPASAFASLQVLRCIFAGAFPLFGPELFESLGIDWGVALLAFVVLGLGLPLVVLLYVFGERLRKSGNARFDRFNGTGED</sequence>
<feature type="transmembrane region" description="Helical" evidence="6">
    <location>
        <begin position="356"/>
        <end position="378"/>
    </location>
</feature>
<comment type="subcellular location">
    <subcellularLocation>
        <location evidence="1">Membrane</location>
        <topology evidence="1">Multi-pass membrane protein</topology>
    </subcellularLocation>
</comment>
<feature type="transmembrane region" description="Helical" evidence="6">
    <location>
        <begin position="82"/>
        <end position="106"/>
    </location>
</feature>
<organism evidence="8 9">
    <name type="scientific">Polyplosphaeria fusca</name>
    <dbReference type="NCBI Taxonomy" id="682080"/>
    <lineage>
        <taxon>Eukaryota</taxon>
        <taxon>Fungi</taxon>
        <taxon>Dikarya</taxon>
        <taxon>Ascomycota</taxon>
        <taxon>Pezizomycotina</taxon>
        <taxon>Dothideomycetes</taxon>
        <taxon>Pleosporomycetidae</taxon>
        <taxon>Pleosporales</taxon>
        <taxon>Tetraplosphaeriaceae</taxon>
        <taxon>Polyplosphaeria</taxon>
    </lineage>
</organism>
<evidence type="ECO:0000313" key="8">
    <source>
        <dbReference type="EMBL" id="KAF2734368.1"/>
    </source>
</evidence>
<keyword evidence="2 6" id="KW-0812">Transmembrane</keyword>
<feature type="transmembrane region" description="Helical" evidence="6">
    <location>
        <begin position="490"/>
        <end position="514"/>
    </location>
</feature>
<feature type="transmembrane region" description="Helical" evidence="6">
    <location>
        <begin position="235"/>
        <end position="255"/>
    </location>
</feature>
<dbReference type="PANTHER" id="PTHR23502">
    <property type="entry name" value="MAJOR FACILITATOR SUPERFAMILY"/>
    <property type="match status" value="1"/>
</dbReference>
<protein>
    <submittedName>
        <fullName evidence="8">MFS general substrate transporter</fullName>
    </submittedName>
</protein>
<feature type="compositionally biased region" description="Polar residues" evidence="5">
    <location>
        <begin position="1"/>
        <end position="14"/>
    </location>
</feature>
<dbReference type="Proteomes" id="UP000799444">
    <property type="component" value="Unassembled WGS sequence"/>
</dbReference>
<feature type="transmembrane region" description="Helical" evidence="6">
    <location>
        <begin position="208"/>
        <end position="229"/>
    </location>
</feature>
<evidence type="ECO:0000313" key="9">
    <source>
        <dbReference type="Proteomes" id="UP000799444"/>
    </source>
</evidence>
<feature type="transmembrane region" description="Helical" evidence="6">
    <location>
        <begin position="145"/>
        <end position="164"/>
    </location>
</feature>
<feature type="transmembrane region" description="Helical" evidence="6">
    <location>
        <begin position="176"/>
        <end position="196"/>
    </location>
</feature>
<feature type="transmembrane region" description="Helical" evidence="6">
    <location>
        <begin position="118"/>
        <end position="138"/>
    </location>
</feature>
<dbReference type="SUPFAM" id="SSF103473">
    <property type="entry name" value="MFS general substrate transporter"/>
    <property type="match status" value="1"/>
</dbReference>
<feature type="transmembrane region" description="Helical" evidence="6">
    <location>
        <begin position="399"/>
        <end position="419"/>
    </location>
</feature>
<dbReference type="InterPro" id="IPR011701">
    <property type="entry name" value="MFS"/>
</dbReference>
<feature type="domain" description="Major facilitator superfamily (MFS) profile" evidence="7">
    <location>
        <begin position="80"/>
        <end position="519"/>
    </location>
</feature>
<keyword evidence="9" id="KW-1185">Reference proteome</keyword>
<gene>
    <name evidence="8" type="ORF">EJ04DRAFT_603325</name>
</gene>
<dbReference type="PANTHER" id="PTHR23502:SF60">
    <property type="entry name" value="MAJOR FACILITATOR SUPERFAMILY (MFS) PROFILE DOMAIN-CONTAINING PROTEIN-RELATED"/>
    <property type="match status" value="1"/>
</dbReference>
<dbReference type="Gene3D" id="1.20.1250.20">
    <property type="entry name" value="MFS general substrate transporter like domains"/>
    <property type="match status" value="1"/>
</dbReference>
<dbReference type="Pfam" id="PF07690">
    <property type="entry name" value="MFS_1"/>
    <property type="match status" value="1"/>
</dbReference>
<keyword evidence="4 6" id="KW-0472">Membrane</keyword>
<evidence type="ECO:0000256" key="5">
    <source>
        <dbReference type="SAM" id="MobiDB-lite"/>
    </source>
</evidence>